<keyword evidence="3" id="KW-0732">Signal</keyword>
<sequence>MANPALINVNYGQLTFNNAQAKVGDGTHTGDVVVYSTVYSVGGVAVDAIVRTVSIDPRVTFNSYDSTDISDGNQPSGGAYFSPRLDGNTSSVAAPGAGVTFQIDFIASGSYSTATPQGTAVTLQNLRENTYDIDIQQYQQFTTFSTARMNTGGNITYNYDSSTGLIQFRSNSNVNASAQDSKYTIQVDYAAASSITFKVGSYDFSQATGLAYYYVDFGPGKFNNFDTTVTAKAAGVPVGGVSGLAFLDNNSDGIRNGGDGVLSNISVVLLDRNGAPTNYSTTTDTNGAYSFLDVPTGTYIVQFDTSGYGVSPQNAGGTASTNSDANSNGAVTVNITANNTITNIDAGFLRPASISGLAFTDSNGDG</sequence>
<organism evidence="5 6">
    <name type="scientific">Paeniroseomonas aquatica</name>
    <dbReference type="NCBI Taxonomy" id="373043"/>
    <lineage>
        <taxon>Bacteria</taxon>
        <taxon>Pseudomonadati</taxon>
        <taxon>Pseudomonadota</taxon>
        <taxon>Alphaproteobacteria</taxon>
        <taxon>Acetobacterales</taxon>
        <taxon>Acetobacteraceae</taxon>
        <taxon>Paeniroseomonas</taxon>
    </lineage>
</organism>
<evidence type="ECO:0000256" key="1">
    <source>
        <dbReference type="ARBA" id="ARBA00004613"/>
    </source>
</evidence>
<proteinExistence type="predicted"/>
<dbReference type="EMBL" id="JAUFPN010000122">
    <property type="protein sequence ID" value="MDN3564871.1"/>
    <property type="molecule type" value="Genomic_DNA"/>
</dbReference>
<dbReference type="Gene3D" id="2.60.40.10">
    <property type="entry name" value="Immunoglobulins"/>
    <property type="match status" value="1"/>
</dbReference>
<feature type="non-terminal residue" evidence="5">
    <location>
        <position position="366"/>
    </location>
</feature>
<keyword evidence="6" id="KW-1185">Reference proteome</keyword>
<keyword evidence="2" id="KW-0964">Secreted</keyword>
<feature type="domain" description="SD-repeat containing protein B" evidence="4">
    <location>
        <begin position="245"/>
        <end position="348"/>
    </location>
</feature>
<gene>
    <name evidence="5" type="ORF">QWZ14_10900</name>
</gene>
<dbReference type="InterPro" id="IPR013783">
    <property type="entry name" value="Ig-like_fold"/>
</dbReference>
<evidence type="ECO:0000259" key="4">
    <source>
        <dbReference type="Pfam" id="PF17210"/>
    </source>
</evidence>
<evidence type="ECO:0000256" key="3">
    <source>
        <dbReference type="ARBA" id="ARBA00022729"/>
    </source>
</evidence>
<reference evidence="6" key="1">
    <citation type="journal article" date="2019" name="Int. J. Syst. Evol. Microbiol.">
        <title>The Global Catalogue of Microorganisms (GCM) 10K type strain sequencing project: providing services to taxonomists for standard genome sequencing and annotation.</title>
        <authorList>
            <consortium name="The Broad Institute Genomics Platform"/>
            <consortium name="The Broad Institute Genome Sequencing Center for Infectious Disease"/>
            <person name="Wu L."/>
            <person name="Ma J."/>
        </authorList>
    </citation>
    <scope>NUCLEOTIDE SEQUENCE [LARGE SCALE GENOMIC DNA]</scope>
    <source>
        <strain evidence="6">CECT 7131</strain>
    </source>
</reference>
<evidence type="ECO:0000256" key="2">
    <source>
        <dbReference type="ARBA" id="ARBA00022525"/>
    </source>
</evidence>
<protein>
    <submittedName>
        <fullName evidence="5">SdrD B-like domain-containing protein</fullName>
    </submittedName>
</protein>
<name>A0ABT8A633_9PROT</name>
<evidence type="ECO:0000313" key="6">
    <source>
        <dbReference type="Proteomes" id="UP001529369"/>
    </source>
</evidence>
<evidence type="ECO:0000313" key="5">
    <source>
        <dbReference type="EMBL" id="MDN3564871.1"/>
    </source>
</evidence>
<dbReference type="Proteomes" id="UP001529369">
    <property type="component" value="Unassembled WGS sequence"/>
</dbReference>
<comment type="subcellular location">
    <subcellularLocation>
        <location evidence="1">Secreted</location>
    </subcellularLocation>
</comment>
<dbReference type="SUPFAM" id="SSF117074">
    <property type="entry name" value="Hypothetical protein PA1324"/>
    <property type="match status" value="1"/>
</dbReference>
<dbReference type="Pfam" id="PF17210">
    <property type="entry name" value="SdrD_B"/>
    <property type="match status" value="1"/>
</dbReference>
<dbReference type="InterPro" id="IPR033764">
    <property type="entry name" value="Sdr_B"/>
</dbReference>
<comment type="caution">
    <text evidence="5">The sequence shown here is derived from an EMBL/GenBank/DDBJ whole genome shotgun (WGS) entry which is preliminary data.</text>
</comment>
<accession>A0ABT8A633</accession>
<dbReference type="RefSeq" id="WP_290316682.1">
    <property type="nucleotide sequence ID" value="NZ_JAUFPN010000122.1"/>
</dbReference>